<organism evidence="1 2">
    <name type="scientific">Melia azedarach</name>
    <name type="common">Chinaberry tree</name>
    <dbReference type="NCBI Taxonomy" id="155640"/>
    <lineage>
        <taxon>Eukaryota</taxon>
        <taxon>Viridiplantae</taxon>
        <taxon>Streptophyta</taxon>
        <taxon>Embryophyta</taxon>
        <taxon>Tracheophyta</taxon>
        <taxon>Spermatophyta</taxon>
        <taxon>Magnoliopsida</taxon>
        <taxon>eudicotyledons</taxon>
        <taxon>Gunneridae</taxon>
        <taxon>Pentapetalae</taxon>
        <taxon>rosids</taxon>
        <taxon>malvids</taxon>
        <taxon>Sapindales</taxon>
        <taxon>Meliaceae</taxon>
        <taxon>Melia</taxon>
    </lineage>
</organism>
<evidence type="ECO:0000313" key="2">
    <source>
        <dbReference type="Proteomes" id="UP001164539"/>
    </source>
</evidence>
<comment type="caution">
    <text evidence="1">The sequence shown here is derived from an EMBL/GenBank/DDBJ whole genome shotgun (WGS) entry which is preliminary data.</text>
</comment>
<evidence type="ECO:0000313" key="1">
    <source>
        <dbReference type="EMBL" id="KAJ4726176.1"/>
    </source>
</evidence>
<keyword evidence="2" id="KW-1185">Reference proteome</keyword>
<keyword evidence="1" id="KW-0808">Transferase</keyword>
<proteinExistence type="predicted"/>
<name>A0ACC1YRS0_MELAZ</name>
<protein>
    <submittedName>
        <fullName evidence="1">Serine/threonine-protein kinase MRCK gamma like</fullName>
    </submittedName>
</protein>
<dbReference type="Proteomes" id="UP001164539">
    <property type="component" value="Chromosome 2"/>
</dbReference>
<gene>
    <name evidence="1" type="ORF">OWV82_004930</name>
</gene>
<reference evidence="1 2" key="1">
    <citation type="journal article" date="2023" name="Science">
        <title>Complex scaffold remodeling in plant triterpene biosynthesis.</title>
        <authorList>
            <person name="De La Pena R."/>
            <person name="Hodgson H."/>
            <person name="Liu J.C."/>
            <person name="Stephenson M.J."/>
            <person name="Martin A.C."/>
            <person name="Owen C."/>
            <person name="Harkess A."/>
            <person name="Leebens-Mack J."/>
            <person name="Jimenez L.E."/>
            <person name="Osbourn A."/>
            <person name="Sattely E.S."/>
        </authorList>
    </citation>
    <scope>NUCLEOTIDE SEQUENCE [LARGE SCALE GENOMIC DNA]</scope>
    <source>
        <strain evidence="2">cv. JPN11</strain>
        <tissue evidence="1">Leaf</tissue>
    </source>
</reference>
<keyword evidence="1" id="KW-0418">Kinase</keyword>
<accession>A0ACC1YRS0</accession>
<sequence>MKFLLELVWCCGCHGSCSGANTFPERPSDRNSLVPVVRRSNRRRRRGRNGVGDGGGGGRADEWTPSLCSISEDSVVVLEKEKSQKTEAERVVKRKSGGFNRDRVRVRSYSKDFGDRERESPSLIIQFHVDNIK</sequence>
<dbReference type="EMBL" id="CM051395">
    <property type="protein sequence ID" value="KAJ4726176.1"/>
    <property type="molecule type" value="Genomic_DNA"/>
</dbReference>